<dbReference type="EMBL" id="AGBW02008590">
    <property type="protein sequence ID" value="OWR52980.1"/>
    <property type="molecule type" value="Genomic_DNA"/>
</dbReference>
<dbReference type="AlphaFoldDB" id="A0A212FGX9"/>
<dbReference type="KEGG" id="dpl:KGM_202425"/>
<dbReference type="eggNOG" id="ENOG502T7H0">
    <property type="taxonomic scope" value="Eukaryota"/>
</dbReference>
<evidence type="ECO:0000313" key="2">
    <source>
        <dbReference type="Proteomes" id="UP000007151"/>
    </source>
</evidence>
<proteinExistence type="predicted"/>
<gene>
    <name evidence="1" type="ORF">KGM_202425</name>
</gene>
<dbReference type="InParanoid" id="A0A212FGX9"/>
<evidence type="ECO:0000313" key="1">
    <source>
        <dbReference type="EMBL" id="OWR52980.1"/>
    </source>
</evidence>
<organism evidence="1 2">
    <name type="scientific">Danaus plexippus plexippus</name>
    <dbReference type="NCBI Taxonomy" id="278856"/>
    <lineage>
        <taxon>Eukaryota</taxon>
        <taxon>Metazoa</taxon>
        <taxon>Ecdysozoa</taxon>
        <taxon>Arthropoda</taxon>
        <taxon>Hexapoda</taxon>
        <taxon>Insecta</taxon>
        <taxon>Pterygota</taxon>
        <taxon>Neoptera</taxon>
        <taxon>Endopterygota</taxon>
        <taxon>Lepidoptera</taxon>
        <taxon>Glossata</taxon>
        <taxon>Ditrysia</taxon>
        <taxon>Papilionoidea</taxon>
        <taxon>Nymphalidae</taxon>
        <taxon>Danainae</taxon>
        <taxon>Danaini</taxon>
        <taxon>Danaina</taxon>
        <taxon>Danaus</taxon>
        <taxon>Danaus</taxon>
    </lineage>
</organism>
<dbReference type="Proteomes" id="UP000007151">
    <property type="component" value="Unassembled WGS sequence"/>
</dbReference>
<protein>
    <submittedName>
        <fullName evidence="1">Uncharacterized protein</fullName>
    </submittedName>
</protein>
<keyword evidence="2" id="KW-1185">Reference proteome</keyword>
<accession>A0A212FGX9</accession>
<name>A0A212FGX9_DANPL</name>
<sequence>MGLITSKEMLKRKIDEATSNSSLSNLRYIINTDKSKWKVFKKREVAPIPAYPATNFRPMKGCPCGNNGPCKQKITPRGVTIHYPQKKKKFGKFTTSRNFIPPRARAVVNNNFLLEVNWFGELRYQG</sequence>
<comment type="caution">
    <text evidence="1">The sequence shown here is derived from an EMBL/GenBank/DDBJ whole genome shotgun (WGS) entry which is preliminary data.</text>
</comment>
<reference evidence="1 2" key="1">
    <citation type="journal article" date="2011" name="Cell">
        <title>The monarch butterfly genome yields insights into long-distance migration.</title>
        <authorList>
            <person name="Zhan S."/>
            <person name="Merlin C."/>
            <person name="Boore J.L."/>
            <person name="Reppert S.M."/>
        </authorList>
    </citation>
    <scope>NUCLEOTIDE SEQUENCE [LARGE SCALE GENOMIC DNA]</scope>
    <source>
        <strain evidence="1">F-2</strain>
    </source>
</reference>